<dbReference type="InterPro" id="IPR029058">
    <property type="entry name" value="AB_hydrolase_fold"/>
</dbReference>
<evidence type="ECO:0000259" key="1">
    <source>
        <dbReference type="Pfam" id="PF07859"/>
    </source>
</evidence>
<evidence type="ECO:0000313" key="3">
    <source>
        <dbReference type="Proteomes" id="UP000230069"/>
    </source>
</evidence>
<dbReference type="InterPro" id="IPR050466">
    <property type="entry name" value="Carboxylest/Gibb_receptor"/>
</dbReference>
<dbReference type="Pfam" id="PF07859">
    <property type="entry name" value="Abhydrolase_3"/>
    <property type="match status" value="1"/>
</dbReference>
<gene>
    <name evidence="2" type="ORF">AQUCO_00700602v1</name>
</gene>
<keyword evidence="3" id="KW-1185">Reference proteome</keyword>
<feature type="domain" description="Alpha/beta hydrolase fold-3" evidence="1">
    <location>
        <begin position="75"/>
        <end position="296"/>
    </location>
</feature>
<dbReference type="AlphaFoldDB" id="A0A2G5EKY4"/>
<organism evidence="2 3">
    <name type="scientific">Aquilegia coerulea</name>
    <name type="common">Rocky mountain columbine</name>
    <dbReference type="NCBI Taxonomy" id="218851"/>
    <lineage>
        <taxon>Eukaryota</taxon>
        <taxon>Viridiplantae</taxon>
        <taxon>Streptophyta</taxon>
        <taxon>Embryophyta</taxon>
        <taxon>Tracheophyta</taxon>
        <taxon>Spermatophyta</taxon>
        <taxon>Magnoliopsida</taxon>
        <taxon>Ranunculales</taxon>
        <taxon>Ranunculaceae</taxon>
        <taxon>Thalictroideae</taxon>
        <taxon>Aquilegia</taxon>
    </lineage>
</organism>
<accession>A0A2G5EKY4</accession>
<dbReference type="Gene3D" id="3.40.50.1820">
    <property type="entry name" value="alpha/beta hydrolase"/>
    <property type="match status" value="1"/>
</dbReference>
<sequence length="326" mass="36260">MDQNKVELDHEFHPFLRAYKNGYIERLIGSDIVSASIDPQTGVSSKDVSIQNETGLSARLYIPKTISKHQKLPLLIYFHGGSFLIESAFSSLYHQYVNSVVAEANVVAMSVEYRLAPEHPLPIAYNDSWDAIQWVDLHSKGEGSESWLKDYVDFDRVFLGGDSAGANIVHNMAMRAGEVELKNCLKIHGIILVQPYFWGAERIGAEESDLVKRDLINKMWIYACPSTTGHDDPHINPVAPGAPSLCKLGCSRVLVLIAGEDVFRDRGLLYYETLRKCGWGGVVEVAETEGEDHVFHLTNPTCDKAISMIKSLASYMNQANDSPTTK</sequence>
<name>A0A2G5EKY4_AQUCA</name>
<dbReference type="InParanoid" id="A0A2G5EKY4"/>
<dbReference type="FunCoup" id="A0A2G5EKY4">
    <property type="interactions" value="119"/>
</dbReference>
<proteinExistence type="predicted"/>
<dbReference type="Proteomes" id="UP000230069">
    <property type="component" value="Unassembled WGS sequence"/>
</dbReference>
<dbReference type="PANTHER" id="PTHR23024">
    <property type="entry name" value="ARYLACETAMIDE DEACETYLASE"/>
    <property type="match status" value="1"/>
</dbReference>
<dbReference type="InterPro" id="IPR013094">
    <property type="entry name" value="AB_hydrolase_3"/>
</dbReference>
<dbReference type="GO" id="GO:0016787">
    <property type="term" value="F:hydrolase activity"/>
    <property type="evidence" value="ECO:0007669"/>
    <property type="project" value="InterPro"/>
</dbReference>
<protein>
    <recommendedName>
        <fullName evidence="1">Alpha/beta hydrolase fold-3 domain-containing protein</fullName>
    </recommendedName>
</protein>
<reference evidence="2 3" key="1">
    <citation type="submission" date="2017-09" db="EMBL/GenBank/DDBJ databases">
        <title>WGS assembly of Aquilegia coerulea Goldsmith.</title>
        <authorList>
            <person name="Hodges S."/>
            <person name="Kramer E."/>
            <person name="Nordborg M."/>
            <person name="Tomkins J."/>
            <person name="Borevitz J."/>
            <person name="Derieg N."/>
            <person name="Yan J."/>
            <person name="Mihaltcheva S."/>
            <person name="Hayes R.D."/>
            <person name="Rokhsar D."/>
        </authorList>
    </citation>
    <scope>NUCLEOTIDE SEQUENCE [LARGE SCALE GENOMIC DNA]</scope>
    <source>
        <strain evidence="3">cv. Goldsmith</strain>
    </source>
</reference>
<dbReference type="STRING" id="218851.A0A2G5EKY4"/>
<dbReference type="PANTHER" id="PTHR23024:SF577">
    <property type="entry name" value="CARBOXYLESTERASE 2-RELATED"/>
    <property type="match status" value="1"/>
</dbReference>
<dbReference type="EMBL" id="KZ305024">
    <property type="protein sequence ID" value="PIA56390.1"/>
    <property type="molecule type" value="Genomic_DNA"/>
</dbReference>
<dbReference type="SUPFAM" id="SSF53474">
    <property type="entry name" value="alpha/beta-Hydrolases"/>
    <property type="match status" value="1"/>
</dbReference>
<evidence type="ECO:0000313" key="2">
    <source>
        <dbReference type="EMBL" id="PIA56390.1"/>
    </source>
</evidence>
<dbReference type="OrthoDB" id="408631at2759"/>